<keyword evidence="8" id="KW-0445">Lipid transport</keyword>
<feature type="compositionally biased region" description="Low complexity" evidence="11">
    <location>
        <begin position="1300"/>
        <end position="1321"/>
    </location>
</feature>
<dbReference type="PANTHER" id="PTHR46980">
    <property type="entry name" value="TRICALBIN-1-RELATED"/>
    <property type="match status" value="1"/>
</dbReference>
<protein>
    <submittedName>
        <fullName evidence="15">Tricalbin</fullName>
    </submittedName>
</protein>
<feature type="transmembrane region" description="Helical" evidence="12">
    <location>
        <begin position="165"/>
        <end position="182"/>
    </location>
</feature>
<keyword evidence="6" id="KW-0256">Endoplasmic reticulum</keyword>
<dbReference type="Proteomes" id="UP000294933">
    <property type="component" value="Unassembled WGS sequence"/>
</dbReference>
<dbReference type="Pfam" id="PF25669">
    <property type="entry name" value="SMP_MUG190-like"/>
    <property type="match status" value="1"/>
</dbReference>
<organism evidence="15 16">
    <name type="scientific">Rickenella mellea</name>
    <dbReference type="NCBI Taxonomy" id="50990"/>
    <lineage>
        <taxon>Eukaryota</taxon>
        <taxon>Fungi</taxon>
        <taxon>Dikarya</taxon>
        <taxon>Basidiomycota</taxon>
        <taxon>Agaricomycotina</taxon>
        <taxon>Agaricomycetes</taxon>
        <taxon>Hymenochaetales</taxon>
        <taxon>Rickenellaceae</taxon>
        <taxon>Rickenella</taxon>
    </lineage>
</organism>
<keyword evidence="7 12" id="KW-1133">Transmembrane helix</keyword>
<dbReference type="CDD" id="cd00030">
    <property type="entry name" value="C2"/>
    <property type="match status" value="1"/>
</dbReference>
<evidence type="ECO:0000256" key="4">
    <source>
        <dbReference type="ARBA" id="ARBA00022692"/>
    </source>
</evidence>
<feature type="region of interest" description="Disordered" evidence="11">
    <location>
        <begin position="1470"/>
        <end position="1499"/>
    </location>
</feature>
<dbReference type="InterPro" id="IPR000008">
    <property type="entry name" value="C2_dom"/>
</dbReference>
<evidence type="ECO:0000256" key="8">
    <source>
        <dbReference type="ARBA" id="ARBA00023055"/>
    </source>
</evidence>
<dbReference type="Pfam" id="PF24920">
    <property type="entry name" value="C2_TCB1"/>
    <property type="match status" value="1"/>
</dbReference>
<evidence type="ECO:0000256" key="2">
    <source>
        <dbReference type="ARBA" id="ARBA00022448"/>
    </source>
</evidence>
<feature type="region of interest" description="Disordered" evidence="11">
    <location>
        <begin position="1294"/>
        <end position="1340"/>
    </location>
</feature>
<dbReference type="GO" id="GO:0071944">
    <property type="term" value="C:cell periphery"/>
    <property type="evidence" value="ECO:0007669"/>
    <property type="project" value="UniProtKB-ARBA"/>
</dbReference>
<dbReference type="SMART" id="SM00239">
    <property type="entry name" value="C2"/>
    <property type="match status" value="5"/>
</dbReference>
<name>A0A4Y7QNX7_9AGAM</name>
<dbReference type="CDD" id="cd04045">
    <property type="entry name" value="C2C_Tricalbin-like"/>
    <property type="match status" value="1"/>
</dbReference>
<evidence type="ECO:0000256" key="6">
    <source>
        <dbReference type="ARBA" id="ARBA00022824"/>
    </source>
</evidence>
<dbReference type="GO" id="GO:0008289">
    <property type="term" value="F:lipid binding"/>
    <property type="evidence" value="ECO:0007669"/>
    <property type="project" value="UniProtKB-KW"/>
</dbReference>
<dbReference type="InterPro" id="IPR037762">
    <property type="entry name" value="C2C_Tricalbin"/>
</dbReference>
<dbReference type="VEuPathDB" id="FungiDB:BD410DRAFT_760350"/>
<feature type="domain" description="C2" evidence="13">
    <location>
        <begin position="573"/>
        <end position="696"/>
    </location>
</feature>
<dbReference type="STRING" id="50990.A0A4Y7QNX7"/>
<dbReference type="PIRSF" id="PIRSF037232">
    <property type="entry name" value="Tricalbin"/>
    <property type="match status" value="1"/>
</dbReference>
<dbReference type="InterPro" id="IPR037761">
    <property type="entry name" value="C2A_Tricalbin"/>
</dbReference>
<feature type="compositionally biased region" description="Basic and acidic residues" evidence="11">
    <location>
        <begin position="902"/>
        <end position="911"/>
    </location>
</feature>
<evidence type="ECO:0000256" key="1">
    <source>
        <dbReference type="ARBA" id="ARBA00004586"/>
    </source>
</evidence>
<dbReference type="GO" id="GO:0061817">
    <property type="term" value="P:endoplasmic reticulum-plasma membrane tethering"/>
    <property type="evidence" value="ECO:0007669"/>
    <property type="project" value="InterPro"/>
</dbReference>
<keyword evidence="3" id="KW-0597">Phosphoprotein</keyword>
<evidence type="ECO:0000256" key="3">
    <source>
        <dbReference type="ARBA" id="ARBA00022553"/>
    </source>
</evidence>
<feature type="compositionally biased region" description="Low complexity" evidence="11">
    <location>
        <begin position="1"/>
        <end position="13"/>
    </location>
</feature>
<keyword evidence="5" id="KW-0677">Repeat</keyword>
<dbReference type="SUPFAM" id="SSF49562">
    <property type="entry name" value="C2 domain (Calcium/lipid-binding domain, CaLB)"/>
    <property type="match status" value="5"/>
</dbReference>
<feature type="transmembrane region" description="Helical" evidence="12">
    <location>
        <begin position="188"/>
        <end position="205"/>
    </location>
</feature>
<keyword evidence="2" id="KW-0813">Transport</keyword>
<evidence type="ECO:0000256" key="5">
    <source>
        <dbReference type="ARBA" id="ARBA00022737"/>
    </source>
</evidence>
<dbReference type="PROSITE" id="PS51847">
    <property type="entry name" value="SMP"/>
    <property type="match status" value="1"/>
</dbReference>
<dbReference type="InterPro" id="IPR017147">
    <property type="entry name" value="Tricalbin"/>
</dbReference>
<feature type="compositionally biased region" description="Polar residues" evidence="11">
    <location>
        <begin position="924"/>
        <end position="946"/>
    </location>
</feature>
<dbReference type="PROSITE" id="PS50004">
    <property type="entry name" value="C2"/>
    <property type="match status" value="5"/>
</dbReference>
<keyword evidence="10 12" id="KW-0472">Membrane</keyword>
<dbReference type="CDD" id="cd04052">
    <property type="entry name" value="C2B_Tricalbin-like"/>
    <property type="match status" value="1"/>
</dbReference>
<dbReference type="GO" id="GO:0006869">
    <property type="term" value="P:lipid transport"/>
    <property type="evidence" value="ECO:0007669"/>
    <property type="project" value="UniProtKB-KW"/>
</dbReference>
<dbReference type="InterPro" id="IPR056910">
    <property type="entry name" value="TCB1-3_C2"/>
</dbReference>
<keyword evidence="4 12" id="KW-0812">Transmembrane</keyword>
<evidence type="ECO:0000256" key="12">
    <source>
        <dbReference type="SAM" id="Phobius"/>
    </source>
</evidence>
<feature type="region of interest" description="Disordered" evidence="11">
    <location>
        <begin position="889"/>
        <end position="960"/>
    </location>
</feature>
<keyword evidence="9" id="KW-0446">Lipid-binding</keyword>
<dbReference type="PANTHER" id="PTHR46980:SF2">
    <property type="entry name" value="TRICALBIN-1-RELATED"/>
    <property type="match status" value="1"/>
</dbReference>
<dbReference type="CDD" id="cd21678">
    <property type="entry name" value="SMP_TCB"/>
    <property type="match status" value="1"/>
</dbReference>
<evidence type="ECO:0000256" key="11">
    <source>
        <dbReference type="SAM" id="MobiDB-lite"/>
    </source>
</evidence>
<dbReference type="InterPro" id="IPR052455">
    <property type="entry name" value="Tricalbin_domain"/>
</dbReference>
<dbReference type="EMBL" id="ML170157">
    <property type="protein sequence ID" value="TDL28762.1"/>
    <property type="molecule type" value="Genomic_DNA"/>
</dbReference>
<evidence type="ECO:0000256" key="9">
    <source>
        <dbReference type="ARBA" id="ARBA00023121"/>
    </source>
</evidence>
<evidence type="ECO:0000313" key="16">
    <source>
        <dbReference type="Proteomes" id="UP000294933"/>
    </source>
</evidence>
<evidence type="ECO:0000313" key="15">
    <source>
        <dbReference type="EMBL" id="TDL28762.1"/>
    </source>
</evidence>
<accession>A0A4Y7QNX7</accession>
<evidence type="ECO:0000256" key="10">
    <source>
        <dbReference type="ARBA" id="ARBA00023136"/>
    </source>
</evidence>
<feature type="region of interest" description="Disordered" evidence="11">
    <location>
        <begin position="1"/>
        <end position="118"/>
    </location>
</feature>
<feature type="domain" description="C2" evidence="13">
    <location>
        <begin position="426"/>
        <end position="549"/>
    </location>
</feature>
<dbReference type="InterPro" id="IPR037756">
    <property type="entry name" value="C2D_Tricalbin"/>
</dbReference>
<dbReference type="Gene3D" id="2.60.40.150">
    <property type="entry name" value="C2 domain"/>
    <property type="match status" value="5"/>
</dbReference>
<evidence type="ECO:0000259" key="13">
    <source>
        <dbReference type="PROSITE" id="PS50004"/>
    </source>
</evidence>
<feature type="domain" description="C2" evidence="13">
    <location>
        <begin position="1104"/>
        <end position="1226"/>
    </location>
</feature>
<feature type="domain" description="SMP-LTD" evidence="14">
    <location>
        <begin position="230"/>
        <end position="435"/>
    </location>
</feature>
<sequence>MASQPAQPSQAPQIQVNGIVQDDQKKNSVAVHQFDPNATPAEKAASAGKGRDELKSAKSINDAEQSAGGKEATIAAGAKPAMAPTVNAASAGKDVKADGTPANSPPQPQKMPGEEVDGPAPAIPDWYKVGWRSVGGIDVPELQEGDEKTKSVLDMYLGEQFYGAWYHNAAIIFFAVFATHFLTVFRFGWGWLMLVLATCATYYSTSMWRVRRRARDDIQRELLKSRLISEHETADWINNFLDRFWLIYEPVLSATVVSSVDQILSSNTPAFLDSIRLSTFTLGTKAPRIDKVRTFPRTAEDIVTMDWGLSFTPNDISDITPREAAKKVNPKIVLDIKVGKGLATAGMPILLEDMSFSGLLRIRLKLMTNFPHVQVVDISFLEKPIFDYVLKPIGGETFGFDIGHIPGLSAFIRDMVHSNLGPMMYDPNVFTLNLEQLLSGTPLDTAIGVLQVTVHSARALKGTKIGGGTPDPYVSLSINNRAELAKTKVKTSTYNPTWTETKFLLINSLQESLVFTVFDYNEHRKDSDMGAATFDLSRLQEDATQEGLVEKILRDGKEKGELRFDANFYPVLKPQKIDGGKEETLPETKVGIVRLTLHQAKDLDHTKSMSGELNPFAKILLKANAPPIHTTQRFKHTNNPVWEAPTEFLCSDKASTVVTVKVIDDRDFLKDPMVGYVSIRLEDLLKAKVDAKDWWPLSGCKTGRVRMSAEWKPLNMAGSLHGADQYVPPIGVVRLWLQKATDLKNVEATLGGKSDPYVRVQVNNITMGRTEVVNNNLNPEWDQIVYIPVHSLREVLFLEAMDYQHLTKDRSLGSTEVKVADLAKEVDDPRYPYSSNGKKTTVDPLRLDKGNTYKGNIHYVAEFVPAIALKNVSFETSPNELQKAVDEGAGEIIPDDAQAENVPKDNGREDVPEGVTARRPINEDSASVKGSQKGSTNGSVNGNAQDTAKGHTKNAKSTDTMMTNATADTTNAAQASRGVEMSKQELLSHQSGVIVFNVRSGNLDQKARLEVLLDDGYWPAFSTVRARSTNAQWDHVGEGFIKELDFGRVWLRLNENDEGDKDDIISEFKCDAKPFLEQAMDGPSKYTLTDEDGKHASTVEIEARFVPVDIKLEPRESINNQGILRVQLIDGRNIRGVDRGGKSDPFVTFNLNDQRVFKSQTKKKTVTPEWNESFTVSVPSRVAADFTLEVSDWNQLEQAKSIGVAKIDFADLEPFQAAERIIPLSHDKHGESGEIRLSLMFTPEIIAKSRKNTSTFSSAGRAMTNIGALPVGAGKGVLQGVGSVGNKMTGVFKKDHARQASEPASPAAAAPEPPSSQVSAPIGANDSKSGNGTTLPTQNTAVPVGEATVPNETGQLRVTVLGAKDLAGDDIKPYVVLKLGDKEKKTKHSGKTAAPEWNESFTFMAGPSTPKLIANLMDHKTFKDKSLGEAEVDIWRHVRSAGQTGADVWVELREGSGLLHLQLEFEVGHPLGRDSSASSMERPAVGSPSRFSLRRKPDE</sequence>
<dbReference type="InterPro" id="IPR037765">
    <property type="entry name" value="C2B_Tricalbin"/>
</dbReference>
<dbReference type="InterPro" id="IPR035892">
    <property type="entry name" value="C2_domain_sf"/>
</dbReference>
<evidence type="ECO:0000259" key="14">
    <source>
        <dbReference type="PROSITE" id="PS51847"/>
    </source>
</evidence>
<dbReference type="Pfam" id="PF00168">
    <property type="entry name" value="C2"/>
    <property type="match status" value="5"/>
</dbReference>
<feature type="compositionally biased region" description="Polar residues" evidence="11">
    <location>
        <begin position="1326"/>
        <end position="1340"/>
    </location>
</feature>
<dbReference type="CDD" id="cd04044">
    <property type="entry name" value="C2A_Tricalbin-like"/>
    <property type="match status" value="1"/>
</dbReference>
<keyword evidence="16" id="KW-1185">Reference proteome</keyword>
<feature type="domain" description="C2" evidence="13">
    <location>
        <begin position="1343"/>
        <end position="1450"/>
    </location>
</feature>
<feature type="domain" description="C2" evidence="13">
    <location>
        <begin position="716"/>
        <end position="833"/>
    </location>
</feature>
<reference evidence="15 16" key="1">
    <citation type="submission" date="2018-06" db="EMBL/GenBank/DDBJ databases">
        <title>A transcriptomic atlas of mushroom development highlights an independent origin of complex multicellularity.</title>
        <authorList>
            <consortium name="DOE Joint Genome Institute"/>
            <person name="Krizsan K."/>
            <person name="Almasi E."/>
            <person name="Merenyi Z."/>
            <person name="Sahu N."/>
            <person name="Viragh M."/>
            <person name="Koszo T."/>
            <person name="Mondo S."/>
            <person name="Kiss B."/>
            <person name="Balint B."/>
            <person name="Kues U."/>
            <person name="Barry K."/>
            <person name="Hegedus J.C."/>
            <person name="Henrissat B."/>
            <person name="Johnson J."/>
            <person name="Lipzen A."/>
            <person name="Ohm R."/>
            <person name="Nagy I."/>
            <person name="Pangilinan J."/>
            <person name="Yan J."/>
            <person name="Xiong Y."/>
            <person name="Grigoriev I.V."/>
            <person name="Hibbett D.S."/>
            <person name="Nagy L.G."/>
        </authorList>
    </citation>
    <scope>NUCLEOTIDE SEQUENCE [LARGE SCALE GENOMIC DNA]</scope>
    <source>
        <strain evidence="15 16">SZMC22713</strain>
    </source>
</reference>
<proteinExistence type="predicted"/>
<dbReference type="InterPro" id="IPR031468">
    <property type="entry name" value="SMP_LBD"/>
</dbReference>
<dbReference type="OrthoDB" id="1029639at2759"/>
<evidence type="ECO:0000256" key="7">
    <source>
        <dbReference type="ARBA" id="ARBA00022989"/>
    </source>
</evidence>
<comment type="subcellular location">
    <subcellularLocation>
        <location evidence="1">Endoplasmic reticulum membrane</location>
    </subcellularLocation>
</comment>
<gene>
    <name evidence="15" type="ORF">BD410DRAFT_760350</name>
</gene>
<dbReference type="CDD" id="cd04040">
    <property type="entry name" value="C2D_Tricalbin-like"/>
    <property type="match status" value="1"/>
</dbReference>
<dbReference type="GO" id="GO:0005789">
    <property type="term" value="C:endoplasmic reticulum membrane"/>
    <property type="evidence" value="ECO:0007669"/>
    <property type="project" value="UniProtKB-SubCell"/>
</dbReference>